<keyword evidence="4" id="KW-1185">Reference proteome</keyword>
<dbReference type="RefSeq" id="WP_147648667.1">
    <property type="nucleotide sequence ID" value="NZ_CP042806.1"/>
</dbReference>
<keyword evidence="1" id="KW-0597">Phosphoprotein</keyword>
<dbReference type="CDD" id="cd00156">
    <property type="entry name" value="REC"/>
    <property type="match status" value="1"/>
</dbReference>
<feature type="modified residue" description="4-aspartylphosphate" evidence="1">
    <location>
        <position position="67"/>
    </location>
</feature>
<feature type="domain" description="Response regulatory" evidence="2">
    <location>
        <begin position="20"/>
        <end position="128"/>
    </location>
</feature>
<protein>
    <submittedName>
        <fullName evidence="3">Response regulator</fullName>
    </submittedName>
</protein>
<dbReference type="Pfam" id="PF08448">
    <property type="entry name" value="PAS_4"/>
    <property type="match status" value="1"/>
</dbReference>
<accession>A0A5B9EEC6</accession>
<dbReference type="SUPFAM" id="SSF55785">
    <property type="entry name" value="PYP-like sensor domain (PAS domain)"/>
    <property type="match status" value="1"/>
</dbReference>
<evidence type="ECO:0000256" key="1">
    <source>
        <dbReference type="PROSITE-ProRule" id="PRU00169"/>
    </source>
</evidence>
<dbReference type="OrthoDB" id="111079at2"/>
<evidence type="ECO:0000313" key="3">
    <source>
        <dbReference type="EMBL" id="QEE29475.1"/>
    </source>
</evidence>
<dbReference type="Pfam" id="PF00072">
    <property type="entry name" value="Response_reg"/>
    <property type="match status" value="1"/>
</dbReference>
<dbReference type="PROSITE" id="PS50110">
    <property type="entry name" value="RESPONSE_REGULATORY"/>
    <property type="match status" value="1"/>
</dbReference>
<proteinExistence type="predicted"/>
<name>A0A5B9EEC6_9BACT</name>
<dbReference type="AlphaFoldDB" id="A0A5B9EEC6"/>
<dbReference type="InterPro" id="IPR035965">
    <property type="entry name" value="PAS-like_dom_sf"/>
</dbReference>
<dbReference type="InterPro" id="IPR011006">
    <property type="entry name" value="CheY-like_superfamily"/>
</dbReference>
<dbReference type="SUPFAM" id="SSF52172">
    <property type="entry name" value="CheY-like"/>
    <property type="match status" value="1"/>
</dbReference>
<sequence length="270" mass="30372">MANDTMDELQQEVSAPTLVRVLLLDDEPANLLLRTAILRKNGYHCLPASTVEEANELLDQIDVAVLDYHLGHGKFGTEVAIELRRRRPEVPIVILSATLEHRFGGPEDMHLLKGYSSVDDLLHALASFSAKRRGKPVVVDARDFFYERISMALGDDILVQILDADGTWQYVNEAAADYLAHPREWFPGRNMFVEMPNLLRDWRRVIATVSTTRETYIDRTRRGLLSVPKPDERPGTWSILAFPMTLHSGETGVVLTARVLERTTISNGVA</sequence>
<reference evidence="3 4" key="1">
    <citation type="submission" date="2019-08" db="EMBL/GenBank/DDBJ databases">
        <title>Complete genome sequence of Terriglobus albidus strain ORNL.</title>
        <authorList>
            <person name="Podar M."/>
        </authorList>
    </citation>
    <scope>NUCLEOTIDE SEQUENCE [LARGE SCALE GENOMIC DNA]</scope>
    <source>
        <strain evidence="3 4">ORNL</strain>
    </source>
</reference>
<dbReference type="InterPro" id="IPR001789">
    <property type="entry name" value="Sig_transdc_resp-reg_receiver"/>
</dbReference>
<organism evidence="3 4">
    <name type="scientific">Terriglobus albidus</name>
    <dbReference type="NCBI Taxonomy" id="1592106"/>
    <lineage>
        <taxon>Bacteria</taxon>
        <taxon>Pseudomonadati</taxon>
        <taxon>Acidobacteriota</taxon>
        <taxon>Terriglobia</taxon>
        <taxon>Terriglobales</taxon>
        <taxon>Acidobacteriaceae</taxon>
        <taxon>Terriglobus</taxon>
    </lineage>
</organism>
<dbReference type="Gene3D" id="3.40.50.2300">
    <property type="match status" value="1"/>
</dbReference>
<dbReference type="GO" id="GO:0000160">
    <property type="term" value="P:phosphorelay signal transduction system"/>
    <property type="evidence" value="ECO:0007669"/>
    <property type="project" value="InterPro"/>
</dbReference>
<dbReference type="EMBL" id="CP042806">
    <property type="protein sequence ID" value="QEE29475.1"/>
    <property type="molecule type" value="Genomic_DNA"/>
</dbReference>
<dbReference type="Gene3D" id="3.30.450.20">
    <property type="entry name" value="PAS domain"/>
    <property type="match status" value="1"/>
</dbReference>
<dbReference type="Proteomes" id="UP000321820">
    <property type="component" value="Chromosome"/>
</dbReference>
<evidence type="ECO:0000259" key="2">
    <source>
        <dbReference type="PROSITE" id="PS50110"/>
    </source>
</evidence>
<dbReference type="SMART" id="SM00448">
    <property type="entry name" value="REC"/>
    <property type="match status" value="1"/>
</dbReference>
<evidence type="ECO:0000313" key="4">
    <source>
        <dbReference type="Proteomes" id="UP000321820"/>
    </source>
</evidence>
<gene>
    <name evidence="3" type="ORF">FTW19_16610</name>
</gene>
<dbReference type="InterPro" id="IPR013656">
    <property type="entry name" value="PAS_4"/>
</dbReference>
<dbReference type="KEGG" id="talb:FTW19_16610"/>